<organism evidence="4 5">
    <name type="scientific">Ephemerocybe angulata</name>
    <dbReference type="NCBI Taxonomy" id="980116"/>
    <lineage>
        <taxon>Eukaryota</taxon>
        <taxon>Fungi</taxon>
        <taxon>Dikarya</taxon>
        <taxon>Basidiomycota</taxon>
        <taxon>Agaricomycotina</taxon>
        <taxon>Agaricomycetes</taxon>
        <taxon>Agaricomycetidae</taxon>
        <taxon>Agaricales</taxon>
        <taxon>Agaricineae</taxon>
        <taxon>Psathyrellaceae</taxon>
        <taxon>Ephemerocybe</taxon>
    </lineage>
</organism>
<keyword evidence="1" id="KW-0547">Nucleotide-binding</keyword>
<reference evidence="4 5" key="1">
    <citation type="submission" date="2020-07" db="EMBL/GenBank/DDBJ databases">
        <title>Comparative genomics of pyrophilous fungi reveals a link between fire events and developmental genes.</title>
        <authorList>
            <consortium name="DOE Joint Genome Institute"/>
            <person name="Steindorff A.S."/>
            <person name="Carver A."/>
            <person name="Calhoun S."/>
            <person name="Stillman K."/>
            <person name="Liu H."/>
            <person name="Lipzen A."/>
            <person name="Pangilinan J."/>
            <person name="Labutti K."/>
            <person name="Bruns T.D."/>
            <person name="Grigoriev I.V."/>
        </authorList>
    </citation>
    <scope>NUCLEOTIDE SEQUENCE [LARGE SCALE GENOMIC DNA]</scope>
    <source>
        <strain evidence="4 5">CBS 144469</strain>
    </source>
</reference>
<protein>
    <submittedName>
        <fullName evidence="4">HlyB/MsbA family ABC transporter</fullName>
    </submittedName>
</protein>
<dbReference type="PROSITE" id="PS00211">
    <property type="entry name" value="ABC_TRANSPORTER_1"/>
    <property type="match status" value="1"/>
</dbReference>
<dbReference type="InterPro" id="IPR003439">
    <property type="entry name" value="ABC_transporter-like_ATP-bd"/>
</dbReference>
<evidence type="ECO:0000313" key="5">
    <source>
        <dbReference type="Proteomes" id="UP000521943"/>
    </source>
</evidence>
<dbReference type="GO" id="GO:0005524">
    <property type="term" value="F:ATP binding"/>
    <property type="evidence" value="ECO:0007669"/>
    <property type="project" value="UniProtKB-KW"/>
</dbReference>
<accession>A0A8H6HMI1</accession>
<dbReference type="SMART" id="SM00382">
    <property type="entry name" value="AAA"/>
    <property type="match status" value="1"/>
</dbReference>
<dbReference type="EMBL" id="JACGCI010000071">
    <property type="protein sequence ID" value="KAF6748426.1"/>
    <property type="molecule type" value="Genomic_DNA"/>
</dbReference>
<dbReference type="OrthoDB" id="6500128at2759"/>
<evidence type="ECO:0000256" key="1">
    <source>
        <dbReference type="ARBA" id="ARBA00022741"/>
    </source>
</evidence>
<dbReference type="Proteomes" id="UP000521943">
    <property type="component" value="Unassembled WGS sequence"/>
</dbReference>
<evidence type="ECO:0000256" key="2">
    <source>
        <dbReference type="ARBA" id="ARBA00022840"/>
    </source>
</evidence>
<dbReference type="InterPro" id="IPR017871">
    <property type="entry name" value="ABC_transporter-like_CS"/>
</dbReference>
<dbReference type="InterPro" id="IPR003593">
    <property type="entry name" value="AAA+_ATPase"/>
</dbReference>
<dbReference type="SUPFAM" id="SSF52540">
    <property type="entry name" value="P-loop containing nucleoside triphosphate hydrolases"/>
    <property type="match status" value="1"/>
</dbReference>
<dbReference type="InterPro" id="IPR039421">
    <property type="entry name" value="Type_1_exporter"/>
</dbReference>
<sequence length="712" mass="80328">MAKSTMEEKEEKPKVLFDPDDRSAVQVTKVGVWEYYEDISGTEGFKLTPNISLESNALTDLYRGRFFIMRMVYDIALVEGGLFYLVSFLLLKLLSSFIPALGLWYTSEFLKMVEGAMEERKVDKDALFRIGAGRVITAFMQQVLLDSVTFLGDRFNARVRGGFALRHFQLSARLDIPTYQAKSYQLQNLQYGYHSVWAVFDTTISAISTAVNLVAHTAVLYRVLNGHKEMRFLLISGFVHIALEVITTMAQTDEQGVHAIKCNHDVYIHTRGLQDMMQAMDYRREIVASGLGSFIAHKYEQLMNSLLGVELNINITNRRQMGWRPWLLKFSVYARNPIDSLSQIYTCLQVVDSVSSAPFSLATLQLVNSTVSAISDKLFSLRSDLESVSERVQDIREYYQLLEMPNKIADGSIPFPENQRDISQGISVEFKNVSFAYPQALEKKVLDGVSFKIEQGQLCVIVGENGSGKSTILTLMTRIYDITEGEILLNGIDIRKLKLADVRSTISVLFQDYTLYPLSLAQNIGYGDTGNSEDTDKIQEAAKLGGADEFIEALPHKYGTYVDTPVWEYSTDSHPARGSKFADKDIDFSKLKLNDRQQDLSGGQKQRIALSRTFMRSIVSSDSPVGLLLFDEPSASLDPKAENDLFTRLRDLRGSKTMVFSSHRFGKLTRHADLILYISKGQVAEAGNHNQLLKQDGEYAKFWNLQVQDFLL</sequence>
<evidence type="ECO:0000313" key="4">
    <source>
        <dbReference type="EMBL" id="KAF6748426.1"/>
    </source>
</evidence>
<gene>
    <name evidence="4" type="ORF">DFP72DRAFT_576020</name>
</gene>
<dbReference type="PANTHER" id="PTHR43394:SF1">
    <property type="entry name" value="ATP-BINDING CASSETTE SUB-FAMILY B MEMBER 10, MITOCHONDRIAL"/>
    <property type="match status" value="1"/>
</dbReference>
<evidence type="ECO:0000259" key="3">
    <source>
        <dbReference type="PROSITE" id="PS50893"/>
    </source>
</evidence>
<dbReference type="AlphaFoldDB" id="A0A8H6HMI1"/>
<comment type="caution">
    <text evidence="4">The sequence shown here is derived from an EMBL/GenBank/DDBJ whole genome shotgun (WGS) entry which is preliminary data.</text>
</comment>
<proteinExistence type="predicted"/>
<dbReference type="Pfam" id="PF00005">
    <property type="entry name" value="ABC_tran"/>
    <property type="match status" value="1"/>
</dbReference>
<dbReference type="PROSITE" id="PS50893">
    <property type="entry name" value="ABC_TRANSPORTER_2"/>
    <property type="match status" value="1"/>
</dbReference>
<keyword evidence="5" id="KW-1185">Reference proteome</keyword>
<dbReference type="InterPro" id="IPR027417">
    <property type="entry name" value="P-loop_NTPase"/>
</dbReference>
<dbReference type="GO" id="GO:0015421">
    <property type="term" value="F:ABC-type oligopeptide transporter activity"/>
    <property type="evidence" value="ECO:0007669"/>
    <property type="project" value="TreeGrafter"/>
</dbReference>
<dbReference type="GO" id="GO:0016887">
    <property type="term" value="F:ATP hydrolysis activity"/>
    <property type="evidence" value="ECO:0007669"/>
    <property type="project" value="InterPro"/>
</dbReference>
<name>A0A8H6HMI1_9AGAR</name>
<keyword evidence="2" id="KW-0067">ATP-binding</keyword>
<feature type="domain" description="ABC transporter" evidence="3">
    <location>
        <begin position="428"/>
        <end position="705"/>
    </location>
</feature>
<dbReference type="PANTHER" id="PTHR43394">
    <property type="entry name" value="ATP-DEPENDENT PERMEASE MDL1, MITOCHONDRIAL"/>
    <property type="match status" value="1"/>
</dbReference>
<dbReference type="Gene3D" id="3.40.50.300">
    <property type="entry name" value="P-loop containing nucleotide triphosphate hydrolases"/>
    <property type="match status" value="1"/>
</dbReference>